<evidence type="ECO:0008006" key="4">
    <source>
        <dbReference type="Google" id="ProtNLM"/>
    </source>
</evidence>
<keyword evidence="1" id="KW-0732">Signal</keyword>
<sequence length="61" mass="6508">MSVIGVKLVAISSLLSLARLSIYMPTVPVGSISSSASPTCYQSSRTHSPKMSSISVFKYVR</sequence>
<organism evidence="2 3">
    <name type="scientific">Phytophthora fragariae</name>
    <dbReference type="NCBI Taxonomy" id="53985"/>
    <lineage>
        <taxon>Eukaryota</taxon>
        <taxon>Sar</taxon>
        <taxon>Stramenopiles</taxon>
        <taxon>Oomycota</taxon>
        <taxon>Peronosporomycetes</taxon>
        <taxon>Peronosporales</taxon>
        <taxon>Peronosporaceae</taxon>
        <taxon>Phytophthora</taxon>
    </lineage>
</organism>
<reference evidence="2 3" key="1">
    <citation type="submission" date="2018-09" db="EMBL/GenBank/DDBJ databases">
        <title>Genomic investigation of the strawberry pathogen Phytophthora fragariae indicates pathogenicity is determined by transcriptional variation in three key races.</title>
        <authorList>
            <person name="Adams T.M."/>
            <person name="Armitage A.D."/>
            <person name="Sobczyk M.K."/>
            <person name="Bates H.J."/>
            <person name="Dunwell J.M."/>
            <person name="Nellist C.F."/>
            <person name="Harrison R.J."/>
        </authorList>
    </citation>
    <scope>NUCLEOTIDE SEQUENCE [LARGE SCALE GENOMIC DNA]</scope>
    <source>
        <strain evidence="2 3">BC-23</strain>
    </source>
</reference>
<evidence type="ECO:0000313" key="3">
    <source>
        <dbReference type="Proteomes" id="UP000476176"/>
    </source>
</evidence>
<dbReference type="EMBL" id="QXGC01001071">
    <property type="protein sequence ID" value="KAE9212095.1"/>
    <property type="molecule type" value="Genomic_DNA"/>
</dbReference>
<proteinExistence type="predicted"/>
<protein>
    <recommendedName>
        <fullName evidence="4">RxLR effector protein</fullName>
    </recommendedName>
</protein>
<evidence type="ECO:0000256" key="1">
    <source>
        <dbReference type="SAM" id="SignalP"/>
    </source>
</evidence>
<feature type="chain" id="PRO_5026087043" description="RxLR effector protein" evidence="1">
    <location>
        <begin position="21"/>
        <end position="61"/>
    </location>
</feature>
<gene>
    <name evidence="2" type="ORF">PF004_g15725</name>
</gene>
<evidence type="ECO:0000313" key="2">
    <source>
        <dbReference type="EMBL" id="KAE9212095.1"/>
    </source>
</evidence>
<comment type="caution">
    <text evidence="2">The sequence shown here is derived from an EMBL/GenBank/DDBJ whole genome shotgun (WGS) entry which is preliminary data.</text>
</comment>
<feature type="signal peptide" evidence="1">
    <location>
        <begin position="1"/>
        <end position="20"/>
    </location>
</feature>
<dbReference type="Proteomes" id="UP000476176">
    <property type="component" value="Unassembled WGS sequence"/>
</dbReference>
<dbReference type="AlphaFoldDB" id="A0A6G0NKF2"/>
<accession>A0A6G0NKF2</accession>
<name>A0A6G0NKF2_9STRA</name>